<dbReference type="HOGENOM" id="CLU_074407_2_0_12"/>
<dbReference type="Pfam" id="PF01196">
    <property type="entry name" value="Ribosomal_L17"/>
    <property type="match status" value="1"/>
</dbReference>
<dbReference type="KEGG" id="scc:Spico_1690"/>
<evidence type="ECO:0000313" key="8">
    <source>
        <dbReference type="Proteomes" id="UP000007939"/>
    </source>
</evidence>
<dbReference type="RefSeq" id="WP_013740281.1">
    <property type="nucleotide sequence ID" value="NC_015436.1"/>
</dbReference>
<dbReference type="Gene3D" id="3.90.1030.10">
    <property type="entry name" value="Ribosomal protein L17"/>
    <property type="match status" value="1"/>
</dbReference>
<protein>
    <recommendedName>
        <fullName evidence="4">Large ribosomal subunit protein bL17</fullName>
    </recommendedName>
</protein>
<feature type="compositionally biased region" description="Basic and acidic residues" evidence="6">
    <location>
        <begin position="141"/>
        <end position="171"/>
    </location>
</feature>
<feature type="region of interest" description="Disordered" evidence="6">
    <location>
        <begin position="121"/>
        <end position="171"/>
    </location>
</feature>
<dbReference type="PANTHER" id="PTHR14413:SF16">
    <property type="entry name" value="LARGE RIBOSOMAL SUBUNIT PROTEIN BL17M"/>
    <property type="match status" value="1"/>
</dbReference>
<feature type="compositionally biased region" description="Basic and acidic residues" evidence="6">
    <location>
        <begin position="121"/>
        <end position="134"/>
    </location>
</feature>
<dbReference type="eggNOG" id="COG0203">
    <property type="taxonomic scope" value="Bacteria"/>
</dbReference>
<evidence type="ECO:0000313" key="7">
    <source>
        <dbReference type="EMBL" id="AEC02888.1"/>
    </source>
</evidence>
<evidence type="ECO:0000256" key="5">
    <source>
        <dbReference type="RuleBase" id="RU000660"/>
    </source>
</evidence>
<proteinExistence type="inferred from homology"/>
<dbReference type="InterPro" id="IPR036373">
    <property type="entry name" value="Ribosomal_bL17_sf"/>
</dbReference>
<evidence type="ECO:0000256" key="1">
    <source>
        <dbReference type="ARBA" id="ARBA00008777"/>
    </source>
</evidence>
<keyword evidence="2 4" id="KW-0689">Ribosomal protein</keyword>
<comment type="similarity">
    <text evidence="1 4 5">Belongs to the bacterial ribosomal protein bL17 family.</text>
</comment>
<dbReference type="GO" id="GO:0022625">
    <property type="term" value="C:cytosolic large ribosomal subunit"/>
    <property type="evidence" value="ECO:0007669"/>
    <property type="project" value="TreeGrafter"/>
</dbReference>
<name>F4GKK5_PARC1</name>
<dbReference type="OrthoDB" id="9809073at2"/>
<dbReference type="GO" id="GO:0006412">
    <property type="term" value="P:translation"/>
    <property type="evidence" value="ECO:0007669"/>
    <property type="project" value="UniProtKB-UniRule"/>
</dbReference>
<dbReference type="STRING" id="760011.Spico_1690"/>
<evidence type="ECO:0000256" key="3">
    <source>
        <dbReference type="ARBA" id="ARBA00023274"/>
    </source>
</evidence>
<dbReference type="Proteomes" id="UP000007939">
    <property type="component" value="Chromosome"/>
</dbReference>
<dbReference type="PANTHER" id="PTHR14413">
    <property type="entry name" value="RIBOSOMAL PROTEIN L17"/>
    <property type="match status" value="1"/>
</dbReference>
<evidence type="ECO:0000256" key="2">
    <source>
        <dbReference type="ARBA" id="ARBA00022980"/>
    </source>
</evidence>
<gene>
    <name evidence="4" type="primary">rplQ</name>
    <name evidence="7" type="ordered locus">Spico_1690</name>
</gene>
<dbReference type="NCBIfam" id="TIGR00059">
    <property type="entry name" value="L17"/>
    <property type="match status" value="1"/>
</dbReference>
<reference evidence="7 8" key="2">
    <citation type="journal article" date="2012" name="Stand. Genomic Sci.">
        <title>Complete genome sequence of the termite hindgut bacterium Spirochaeta coccoides type strain (SPN1(T)), reclassification in the genus Sphaerochaeta as Sphaerochaeta coccoides comb. nov. and emendations of the family Spirochaetaceae and the genus Sphaerochaeta.</title>
        <authorList>
            <person name="Abt B."/>
            <person name="Han C."/>
            <person name="Scheuner C."/>
            <person name="Lu M."/>
            <person name="Lapidus A."/>
            <person name="Nolan M."/>
            <person name="Lucas S."/>
            <person name="Hammon N."/>
            <person name="Deshpande S."/>
            <person name="Cheng J.F."/>
            <person name="Tapia R."/>
            <person name="Goodwin L.A."/>
            <person name="Pitluck S."/>
            <person name="Liolios K."/>
            <person name="Pagani I."/>
            <person name="Ivanova N."/>
            <person name="Mavromatis K."/>
            <person name="Mikhailova N."/>
            <person name="Huntemann M."/>
            <person name="Pati A."/>
            <person name="Chen A."/>
            <person name="Palaniappan K."/>
            <person name="Land M."/>
            <person name="Hauser L."/>
            <person name="Brambilla E.M."/>
            <person name="Rohde M."/>
            <person name="Spring S."/>
            <person name="Gronow S."/>
            <person name="Goker M."/>
            <person name="Woyke T."/>
            <person name="Bristow J."/>
            <person name="Eisen J.A."/>
            <person name="Markowitz V."/>
            <person name="Hugenholtz P."/>
            <person name="Kyrpides N.C."/>
            <person name="Klenk H.P."/>
            <person name="Detter J.C."/>
        </authorList>
    </citation>
    <scope>NUCLEOTIDE SEQUENCE [LARGE SCALE GENOMIC DNA]</scope>
    <source>
        <strain evidence="8">ATCC BAA-1237 / DSM 17374 / SPN1</strain>
    </source>
</reference>
<dbReference type="InterPro" id="IPR000456">
    <property type="entry name" value="Ribosomal_bL17"/>
</dbReference>
<sequence length="171" mass="19129">MKHRKGFNALSRTASQRKALKRNMVTSLFRYERIETTKAKALEARRMAEKMITRAKVDSVHNRRQVSQDLFDEGVVAKLFTQIAPLNIDRAGGYTRILKIGNRQGDAAEMVILELVEKTEAKSEKEKKKEDKKTAKAVKKAAAEKRASAEEASEKPAKKSSSKKEAAPAEA</sequence>
<keyword evidence="3 4" id="KW-0687">Ribonucleoprotein</keyword>
<comment type="subunit">
    <text evidence="4">Part of the 50S ribosomal subunit. Contacts protein L32.</text>
</comment>
<reference evidence="8" key="1">
    <citation type="submission" date="2011-04" db="EMBL/GenBank/DDBJ databases">
        <title>The complete genome of Spirochaeta coccoides DSM 17374.</title>
        <authorList>
            <person name="Lucas S."/>
            <person name="Copeland A."/>
            <person name="Lapidus A."/>
            <person name="Bruce D."/>
            <person name="Goodwin L."/>
            <person name="Pitluck S."/>
            <person name="Peters L."/>
            <person name="Kyrpides N."/>
            <person name="Mavromatis K."/>
            <person name="Pagani I."/>
            <person name="Ivanova N."/>
            <person name="Ovchinnikova G."/>
            <person name="Lu M."/>
            <person name="Detter J.C."/>
            <person name="Tapia R."/>
            <person name="Han C."/>
            <person name="Land M."/>
            <person name="Hauser L."/>
            <person name="Markowitz V."/>
            <person name="Cheng J.-F."/>
            <person name="Hugenholtz P."/>
            <person name="Woyke T."/>
            <person name="Wu D."/>
            <person name="Spring S."/>
            <person name="Schroeder M."/>
            <person name="Brambilla E."/>
            <person name="Klenk H.-P."/>
            <person name="Eisen J.A."/>
        </authorList>
    </citation>
    <scope>NUCLEOTIDE SEQUENCE [LARGE SCALE GENOMIC DNA]</scope>
    <source>
        <strain evidence="8">ATCC BAA-1237 / DSM 17374 / SPN1</strain>
    </source>
</reference>
<dbReference type="AlphaFoldDB" id="F4GKK5"/>
<evidence type="ECO:0000256" key="4">
    <source>
        <dbReference type="HAMAP-Rule" id="MF_01368"/>
    </source>
</evidence>
<organism evidence="7 8">
    <name type="scientific">Parasphaerochaeta coccoides (strain ATCC BAA-1237 / DSM 17374 / SPN1)</name>
    <name type="common">Sphaerochaeta coccoides</name>
    <dbReference type="NCBI Taxonomy" id="760011"/>
    <lineage>
        <taxon>Bacteria</taxon>
        <taxon>Pseudomonadati</taxon>
        <taxon>Spirochaetota</taxon>
        <taxon>Spirochaetia</taxon>
        <taxon>Spirochaetales</taxon>
        <taxon>Sphaerochaetaceae</taxon>
        <taxon>Parasphaerochaeta</taxon>
    </lineage>
</organism>
<dbReference type="HAMAP" id="MF_01368">
    <property type="entry name" value="Ribosomal_bL17"/>
    <property type="match status" value="1"/>
</dbReference>
<dbReference type="SUPFAM" id="SSF64263">
    <property type="entry name" value="Prokaryotic ribosomal protein L17"/>
    <property type="match status" value="1"/>
</dbReference>
<dbReference type="EMBL" id="CP002659">
    <property type="protein sequence ID" value="AEC02888.1"/>
    <property type="molecule type" value="Genomic_DNA"/>
</dbReference>
<keyword evidence="8" id="KW-1185">Reference proteome</keyword>
<evidence type="ECO:0000256" key="6">
    <source>
        <dbReference type="SAM" id="MobiDB-lite"/>
    </source>
</evidence>
<dbReference type="GO" id="GO:0003735">
    <property type="term" value="F:structural constituent of ribosome"/>
    <property type="evidence" value="ECO:0007669"/>
    <property type="project" value="InterPro"/>
</dbReference>
<accession>F4GKK5</accession>